<comment type="similarity">
    <text evidence="1">Belongs to the cytochrome b5 family. MAPR subfamily.</text>
</comment>
<dbReference type="InterPro" id="IPR001199">
    <property type="entry name" value="Cyt_B5-like_heme/steroid-bd"/>
</dbReference>
<feature type="region of interest" description="Disordered" evidence="2">
    <location>
        <begin position="229"/>
        <end position="261"/>
    </location>
</feature>
<gene>
    <name evidence="4" type="ORF">LECACI_7A001876</name>
</gene>
<dbReference type="InterPro" id="IPR036400">
    <property type="entry name" value="Cyt_B5-like_heme/steroid_sf"/>
</dbReference>
<feature type="compositionally biased region" description="Basic and acidic residues" evidence="2">
    <location>
        <begin position="503"/>
        <end position="513"/>
    </location>
</feature>
<evidence type="ECO:0000313" key="5">
    <source>
        <dbReference type="Proteomes" id="UP001296104"/>
    </source>
</evidence>
<name>A0AAI8YTU3_9PEZI</name>
<dbReference type="PANTHER" id="PTHR10281:SF76">
    <property type="entry name" value="CALCUTTA CUP-RELATED"/>
    <property type="match status" value="1"/>
</dbReference>
<evidence type="ECO:0000259" key="3">
    <source>
        <dbReference type="SMART" id="SM01117"/>
    </source>
</evidence>
<dbReference type="SUPFAM" id="SSF55856">
    <property type="entry name" value="Cytochrome b5-like heme/steroid binding domain"/>
    <property type="match status" value="1"/>
</dbReference>
<dbReference type="SMART" id="SM01117">
    <property type="entry name" value="Cyt-b5"/>
    <property type="match status" value="1"/>
</dbReference>
<dbReference type="GO" id="GO:0012505">
    <property type="term" value="C:endomembrane system"/>
    <property type="evidence" value="ECO:0007669"/>
    <property type="project" value="TreeGrafter"/>
</dbReference>
<dbReference type="PANTHER" id="PTHR10281">
    <property type="entry name" value="MEMBRANE-ASSOCIATED PROGESTERONE RECEPTOR COMPONENT-RELATED"/>
    <property type="match status" value="1"/>
</dbReference>
<organism evidence="4 5">
    <name type="scientific">Lecanosticta acicola</name>
    <dbReference type="NCBI Taxonomy" id="111012"/>
    <lineage>
        <taxon>Eukaryota</taxon>
        <taxon>Fungi</taxon>
        <taxon>Dikarya</taxon>
        <taxon>Ascomycota</taxon>
        <taxon>Pezizomycotina</taxon>
        <taxon>Dothideomycetes</taxon>
        <taxon>Dothideomycetidae</taxon>
        <taxon>Mycosphaerellales</taxon>
        <taxon>Mycosphaerellaceae</taxon>
        <taxon>Lecanosticta</taxon>
    </lineage>
</organism>
<dbReference type="Proteomes" id="UP001296104">
    <property type="component" value="Unassembled WGS sequence"/>
</dbReference>
<dbReference type="InterPro" id="IPR050577">
    <property type="entry name" value="MAPR/NEUFC/NENF-like"/>
</dbReference>
<dbReference type="AlphaFoldDB" id="A0AAI8YTU3"/>
<dbReference type="EMBL" id="CAVMBE010000007">
    <property type="protein sequence ID" value="CAK3864634.1"/>
    <property type="molecule type" value="Genomic_DNA"/>
</dbReference>
<evidence type="ECO:0000256" key="1">
    <source>
        <dbReference type="ARBA" id="ARBA00038357"/>
    </source>
</evidence>
<proteinExistence type="inferred from homology"/>
<keyword evidence="5" id="KW-1185">Reference proteome</keyword>
<sequence>MCAALGDPTDEDIDRTHHMVTFDGQMRGWNAQKCLENQSVAHLVQQQSHAINGPNFITALNRIEGVARQRSLARIAIARKVGGLVFPYKAHDELVEDWIDEHAKEVMRDEDYGRSDTVGGLVTRICAILNPALFEWIQVPPFVLDHFACLQPPASSIGARLRSITRSKPRGTKMTSGPSETHECHAYFWARSAQVCDLLSKYAAESCKAEDEGPRDPRQLPLFVTFSDKQRDTSASDMAKDSETPHKPDSPGADASKKDDHQQSTGITLLDGLRILVGLLLLNVLLSYFITGDSFFWGHRAWWTRPNALIAKLRKPVILTDSQLLEFAGQDDSKPIYLALNGTIYDVTAGRRIYGPGGPYNVFAGRDASRAYITGCFAEDNVPDVRGIEWTFIPQDVPRFEETPDSELSEMRKYYRYEMAENALEEVDKGLEHWAKMFRGEKGKDYFEVGYVKREAGWLEKMPSRTLCANAEKKRPKSKFDEKEKYEKGARAFRRARKARKQKGGETVKHDQL</sequence>
<reference evidence="4" key="1">
    <citation type="submission" date="2023-11" db="EMBL/GenBank/DDBJ databases">
        <authorList>
            <person name="Alioto T."/>
            <person name="Alioto T."/>
            <person name="Gomez Garrido J."/>
        </authorList>
    </citation>
    <scope>NUCLEOTIDE SEQUENCE</scope>
</reference>
<feature type="compositionally biased region" description="Basic residues" evidence="2">
    <location>
        <begin position="491"/>
        <end position="502"/>
    </location>
</feature>
<feature type="domain" description="Cytochrome b5 heme-binding" evidence="3">
    <location>
        <begin position="319"/>
        <end position="401"/>
    </location>
</feature>
<evidence type="ECO:0000256" key="2">
    <source>
        <dbReference type="SAM" id="MobiDB-lite"/>
    </source>
</evidence>
<protein>
    <submittedName>
        <fullName evidence="4">Cytochrome b5</fullName>
    </submittedName>
</protein>
<evidence type="ECO:0000313" key="4">
    <source>
        <dbReference type="EMBL" id="CAK3864634.1"/>
    </source>
</evidence>
<dbReference type="Pfam" id="PF00173">
    <property type="entry name" value="Cyt-b5"/>
    <property type="match status" value="1"/>
</dbReference>
<accession>A0AAI8YTU3</accession>
<feature type="compositionally biased region" description="Basic and acidic residues" evidence="2">
    <location>
        <begin position="478"/>
        <end position="490"/>
    </location>
</feature>
<feature type="region of interest" description="Disordered" evidence="2">
    <location>
        <begin position="470"/>
        <end position="513"/>
    </location>
</feature>
<comment type="caution">
    <text evidence="4">The sequence shown here is derived from an EMBL/GenBank/DDBJ whole genome shotgun (WGS) entry which is preliminary data.</text>
</comment>
<dbReference type="Gene3D" id="3.10.120.10">
    <property type="entry name" value="Cytochrome b5-like heme/steroid binding domain"/>
    <property type="match status" value="1"/>
</dbReference>
<dbReference type="GO" id="GO:0016020">
    <property type="term" value="C:membrane"/>
    <property type="evidence" value="ECO:0007669"/>
    <property type="project" value="TreeGrafter"/>
</dbReference>